<proteinExistence type="predicted"/>
<evidence type="ECO:0000256" key="1">
    <source>
        <dbReference type="SAM" id="SignalP"/>
    </source>
</evidence>
<evidence type="ECO:0000313" key="3">
    <source>
        <dbReference type="Proteomes" id="UP001276659"/>
    </source>
</evidence>
<name>A0AAE0DGG6_9LECA</name>
<comment type="caution">
    <text evidence="2">The sequence shown here is derived from an EMBL/GenBank/DDBJ whole genome shotgun (WGS) entry which is preliminary data.</text>
</comment>
<accession>A0AAE0DGG6</accession>
<sequence>MPPASTAAYHVILLLAILPHRPEVEASLEAGEEVPAFVAEAAPVIRLISLQDFAGYWTFSEYLPALLNICTSFFFLFDADPTNPDRRKVWITLYVVRWLELIAVEEEKVWELVVEKAGDWLEGERRKIVKECGLELDWWEDSVRI</sequence>
<feature type="chain" id="PRO_5041978337" evidence="1">
    <location>
        <begin position="27"/>
        <end position="145"/>
    </location>
</feature>
<dbReference type="AlphaFoldDB" id="A0AAE0DGG6"/>
<dbReference type="EMBL" id="JASNWA010000010">
    <property type="protein sequence ID" value="KAK3168746.1"/>
    <property type="molecule type" value="Genomic_DNA"/>
</dbReference>
<dbReference type="Proteomes" id="UP001276659">
    <property type="component" value="Unassembled WGS sequence"/>
</dbReference>
<evidence type="ECO:0000313" key="2">
    <source>
        <dbReference type="EMBL" id="KAK3168746.1"/>
    </source>
</evidence>
<reference evidence="2" key="1">
    <citation type="submission" date="2022-11" db="EMBL/GenBank/DDBJ databases">
        <title>Chromosomal genome sequence assembly and mating type (MAT) locus characterization of the leprose asexual lichenized fungus Lepraria neglecta (Nyl.) Erichsen.</title>
        <authorList>
            <person name="Allen J.L."/>
            <person name="Pfeffer B."/>
        </authorList>
    </citation>
    <scope>NUCLEOTIDE SEQUENCE</scope>
    <source>
        <strain evidence="2">Allen 5258</strain>
    </source>
</reference>
<gene>
    <name evidence="2" type="ORF">OEA41_005194</name>
</gene>
<keyword evidence="3" id="KW-1185">Reference proteome</keyword>
<organism evidence="2 3">
    <name type="scientific">Lepraria neglecta</name>
    <dbReference type="NCBI Taxonomy" id="209136"/>
    <lineage>
        <taxon>Eukaryota</taxon>
        <taxon>Fungi</taxon>
        <taxon>Dikarya</taxon>
        <taxon>Ascomycota</taxon>
        <taxon>Pezizomycotina</taxon>
        <taxon>Lecanoromycetes</taxon>
        <taxon>OSLEUM clade</taxon>
        <taxon>Lecanoromycetidae</taxon>
        <taxon>Lecanorales</taxon>
        <taxon>Lecanorineae</taxon>
        <taxon>Stereocaulaceae</taxon>
        <taxon>Lepraria</taxon>
    </lineage>
</organism>
<protein>
    <submittedName>
        <fullName evidence="2">Uncharacterized protein</fullName>
    </submittedName>
</protein>
<keyword evidence="1" id="KW-0732">Signal</keyword>
<feature type="signal peptide" evidence="1">
    <location>
        <begin position="1"/>
        <end position="26"/>
    </location>
</feature>